<reference evidence="2 3" key="1">
    <citation type="journal article" date="2018" name="Mol. Plant">
        <title>The genome of Artemisia annua provides insight into the evolution of Asteraceae family and artemisinin biosynthesis.</title>
        <authorList>
            <person name="Shen Q."/>
            <person name="Zhang L."/>
            <person name="Liao Z."/>
            <person name="Wang S."/>
            <person name="Yan T."/>
            <person name="Shi P."/>
            <person name="Liu M."/>
            <person name="Fu X."/>
            <person name="Pan Q."/>
            <person name="Wang Y."/>
            <person name="Lv Z."/>
            <person name="Lu X."/>
            <person name="Zhang F."/>
            <person name="Jiang W."/>
            <person name="Ma Y."/>
            <person name="Chen M."/>
            <person name="Hao X."/>
            <person name="Li L."/>
            <person name="Tang Y."/>
            <person name="Lv G."/>
            <person name="Zhou Y."/>
            <person name="Sun X."/>
            <person name="Brodelius P.E."/>
            <person name="Rose J.K.C."/>
            <person name="Tang K."/>
        </authorList>
    </citation>
    <scope>NUCLEOTIDE SEQUENCE [LARGE SCALE GENOMIC DNA]</scope>
    <source>
        <strain evidence="3">cv. Huhao1</strain>
        <tissue evidence="2">Leaf</tissue>
    </source>
</reference>
<evidence type="ECO:0000313" key="2">
    <source>
        <dbReference type="EMBL" id="PWA80440.1"/>
    </source>
</evidence>
<dbReference type="GO" id="GO:0016787">
    <property type="term" value="F:hydrolase activity"/>
    <property type="evidence" value="ECO:0007669"/>
    <property type="project" value="UniProtKB-KW"/>
</dbReference>
<keyword evidence="1" id="KW-0812">Transmembrane</keyword>
<dbReference type="GO" id="GO:0030246">
    <property type="term" value="F:carbohydrate binding"/>
    <property type="evidence" value="ECO:0007669"/>
    <property type="project" value="UniProtKB-KW"/>
</dbReference>
<proteinExistence type="predicted"/>
<dbReference type="OrthoDB" id="4781at2759"/>
<dbReference type="Proteomes" id="UP000245207">
    <property type="component" value="Unassembled WGS sequence"/>
</dbReference>
<feature type="transmembrane region" description="Helical" evidence="1">
    <location>
        <begin position="38"/>
        <end position="61"/>
    </location>
</feature>
<evidence type="ECO:0000256" key="1">
    <source>
        <dbReference type="SAM" id="Phobius"/>
    </source>
</evidence>
<dbReference type="EMBL" id="PKPP01001723">
    <property type="protein sequence ID" value="PWA80440.1"/>
    <property type="molecule type" value="Genomic_DNA"/>
</dbReference>
<protein>
    <submittedName>
        <fullName evidence="2">Concanavalin A-like lectin/glucanase domain, Xyloglucan endotransglucosylase/hydrolase</fullName>
    </submittedName>
</protein>
<gene>
    <name evidence="2" type="ORF">CTI12_AA196070</name>
</gene>
<keyword evidence="2" id="KW-0430">Lectin</keyword>
<name>A0A2U1P413_ARTAN</name>
<sequence length="67" mass="7529">MFTKMSANSLTTSQIGEKEPATFTGSGLISKNRYYHRFFSAAIKPQVGFTSGVVLAFYHLYIMSRLE</sequence>
<keyword evidence="3" id="KW-1185">Reference proteome</keyword>
<evidence type="ECO:0000313" key="3">
    <source>
        <dbReference type="Proteomes" id="UP000245207"/>
    </source>
</evidence>
<keyword evidence="1" id="KW-0472">Membrane</keyword>
<accession>A0A2U1P413</accession>
<keyword evidence="1" id="KW-1133">Transmembrane helix</keyword>
<comment type="caution">
    <text evidence="2">The sequence shown here is derived from an EMBL/GenBank/DDBJ whole genome shotgun (WGS) entry which is preliminary data.</text>
</comment>
<organism evidence="2 3">
    <name type="scientific">Artemisia annua</name>
    <name type="common">Sweet wormwood</name>
    <dbReference type="NCBI Taxonomy" id="35608"/>
    <lineage>
        <taxon>Eukaryota</taxon>
        <taxon>Viridiplantae</taxon>
        <taxon>Streptophyta</taxon>
        <taxon>Embryophyta</taxon>
        <taxon>Tracheophyta</taxon>
        <taxon>Spermatophyta</taxon>
        <taxon>Magnoliopsida</taxon>
        <taxon>eudicotyledons</taxon>
        <taxon>Gunneridae</taxon>
        <taxon>Pentapetalae</taxon>
        <taxon>asterids</taxon>
        <taxon>campanulids</taxon>
        <taxon>Asterales</taxon>
        <taxon>Asteraceae</taxon>
        <taxon>Asteroideae</taxon>
        <taxon>Anthemideae</taxon>
        <taxon>Artemisiinae</taxon>
        <taxon>Artemisia</taxon>
    </lineage>
</organism>
<keyword evidence="2" id="KW-0378">Hydrolase</keyword>
<dbReference type="AlphaFoldDB" id="A0A2U1P413"/>